<dbReference type="AlphaFoldDB" id="A0A1H9NUZ1"/>
<dbReference type="SUPFAM" id="SSF53756">
    <property type="entry name" value="UDP-Glycosyltransferase/glycogen phosphorylase"/>
    <property type="match status" value="1"/>
</dbReference>
<dbReference type="PANTHER" id="PTHR12526">
    <property type="entry name" value="GLYCOSYLTRANSFERASE"/>
    <property type="match status" value="1"/>
</dbReference>
<gene>
    <name evidence="2" type="ORF">SAMN04487884_10520</name>
</gene>
<organism evidence="2 3">
    <name type="scientific">Butyrivibrio fibrisolvens</name>
    <dbReference type="NCBI Taxonomy" id="831"/>
    <lineage>
        <taxon>Bacteria</taxon>
        <taxon>Bacillati</taxon>
        <taxon>Bacillota</taxon>
        <taxon>Clostridia</taxon>
        <taxon>Lachnospirales</taxon>
        <taxon>Lachnospiraceae</taxon>
        <taxon>Butyrivibrio</taxon>
    </lineage>
</organism>
<evidence type="ECO:0000259" key="1">
    <source>
        <dbReference type="Pfam" id="PF00534"/>
    </source>
</evidence>
<dbReference type="Proteomes" id="UP000182584">
    <property type="component" value="Unassembled WGS sequence"/>
</dbReference>
<dbReference type="eggNOG" id="COG0438">
    <property type="taxonomic scope" value="Bacteria"/>
</dbReference>
<sequence>MSIFETIESASDIRKREYEKNNPSASPSKRRIPSTIRVSENVPQAKIRILHVLTSIDLSGMQSHIMNLYRNFDRTHIQFDFLIPRDPTPTGKEFPSSDELLRHRRAGFFDAEITRLGGRVYAIPTYNSNNLFGYTELVNSFFAQHEGEWKIVEGHMYSAASIYLPLAKRHGAITIMHVGSVIDAELVQKIRRANLTAPILKEDCADICFASSIGAARAIFGDIAVDAGRIHVIQDGINIQNFLYNGKIRDAFRDKLGLNKTYVFGCVAQFHKNQNHEFLFHVFAWMQKILKEDPTGEYDMLKGLPMKLLLIGDGEEIMHAAQVAAELGIIGQVLFLGTWGNVYDFYQIMDFFIYPANVNGAPAALMEAQVSGLPCMASDTISKDINLTGLINYYPLTESSESWAYHILDELVKMGIVAPAGSGDDGYYDYDTLMNLHRLLSGSDDTNTGSGFDQKSYLLNRSASPKMVERIFKNAGLNIEQEVAFMTRLYQNIGAPAPDKEKERTT</sequence>
<dbReference type="GO" id="GO:0016757">
    <property type="term" value="F:glycosyltransferase activity"/>
    <property type="evidence" value="ECO:0007669"/>
    <property type="project" value="InterPro"/>
</dbReference>
<dbReference type="InterPro" id="IPR001296">
    <property type="entry name" value="Glyco_trans_1"/>
</dbReference>
<dbReference type="OrthoDB" id="9804196at2"/>
<accession>A0A1H9NUZ1</accession>
<dbReference type="Gene3D" id="3.40.50.2000">
    <property type="entry name" value="Glycogen Phosphorylase B"/>
    <property type="match status" value="2"/>
</dbReference>
<dbReference type="EMBL" id="FOGJ01000005">
    <property type="protein sequence ID" value="SER39419.1"/>
    <property type="molecule type" value="Genomic_DNA"/>
</dbReference>
<feature type="domain" description="Glycosyl transferase family 1" evidence="1">
    <location>
        <begin position="249"/>
        <end position="380"/>
    </location>
</feature>
<dbReference type="RefSeq" id="WP_074754806.1">
    <property type="nucleotide sequence ID" value="NZ_FOGJ01000005.1"/>
</dbReference>
<proteinExistence type="predicted"/>
<evidence type="ECO:0000313" key="3">
    <source>
        <dbReference type="Proteomes" id="UP000182584"/>
    </source>
</evidence>
<name>A0A1H9NUZ1_BUTFI</name>
<protein>
    <submittedName>
        <fullName evidence="2">Glycosyltransferase involved in cell wall bisynthesis</fullName>
    </submittedName>
</protein>
<reference evidence="2 3" key="1">
    <citation type="submission" date="2016-10" db="EMBL/GenBank/DDBJ databases">
        <authorList>
            <person name="de Groot N.N."/>
        </authorList>
    </citation>
    <scope>NUCLEOTIDE SEQUENCE [LARGE SCALE GENOMIC DNA]</scope>
    <source>
        <strain evidence="2 3">AR40</strain>
    </source>
</reference>
<evidence type="ECO:0000313" key="2">
    <source>
        <dbReference type="EMBL" id="SER39419.1"/>
    </source>
</evidence>
<keyword evidence="2" id="KW-0808">Transferase</keyword>
<dbReference type="Pfam" id="PF00534">
    <property type="entry name" value="Glycos_transf_1"/>
    <property type="match status" value="1"/>
</dbReference>